<dbReference type="SMART" id="SM01130">
    <property type="entry name" value="DHDPS"/>
    <property type="match status" value="1"/>
</dbReference>
<dbReference type="InterPro" id="IPR002220">
    <property type="entry name" value="DapA-like"/>
</dbReference>
<keyword evidence="3" id="KW-1185">Reference proteome</keyword>
<organism evidence="2 3">
    <name type="scientific">Mycolicibacterium tusciae</name>
    <dbReference type="NCBI Taxonomy" id="75922"/>
    <lineage>
        <taxon>Bacteria</taxon>
        <taxon>Bacillati</taxon>
        <taxon>Actinomycetota</taxon>
        <taxon>Actinomycetes</taxon>
        <taxon>Mycobacteriales</taxon>
        <taxon>Mycobacteriaceae</taxon>
        <taxon>Mycolicibacterium</taxon>
    </lineage>
</organism>
<dbReference type="RefSeq" id="WP_083126074.1">
    <property type="nucleotide sequence ID" value="NZ_MVIM01000006.1"/>
</dbReference>
<dbReference type="EMBL" id="MVIM01000006">
    <property type="protein sequence ID" value="ORB65172.1"/>
    <property type="molecule type" value="Genomic_DNA"/>
</dbReference>
<gene>
    <name evidence="2" type="ORF">BST47_13765</name>
</gene>
<dbReference type="OrthoDB" id="9778880at2"/>
<dbReference type="GO" id="GO:0005829">
    <property type="term" value="C:cytosol"/>
    <property type="evidence" value="ECO:0007669"/>
    <property type="project" value="TreeGrafter"/>
</dbReference>
<dbReference type="STRING" id="75922.BST47_13765"/>
<dbReference type="PANTHER" id="PTHR42849">
    <property type="entry name" value="N-ACETYLNEURAMINATE LYASE"/>
    <property type="match status" value="1"/>
</dbReference>
<dbReference type="CDD" id="cd00408">
    <property type="entry name" value="DHDPS-like"/>
    <property type="match status" value="1"/>
</dbReference>
<dbReference type="Pfam" id="PF00701">
    <property type="entry name" value="DHDPS"/>
    <property type="match status" value="1"/>
</dbReference>
<comment type="caution">
    <text evidence="2">The sequence shown here is derived from an EMBL/GenBank/DDBJ whole genome shotgun (WGS) entry which is preliminary data.</text>
</comment>
<evidence type="ECO:0000256" key="1">
    <source>
        <dbReference type="ARBA" id="ARBA00023239"/>
    </source>
</evidence>
<dbReference type="GO" id="GO:0008747">
    <property type="term" value="F:N-acetylneuraminate lyase activity"/>
    <property type="evidence" value="ECO:0007669"/>
    <property type="project" value="TreeGrafter"/>
</dbReference>
<reference evidence="2 3" key="1">
    <citation type="submission" date="2017-02" db="EMBL/GenBank/DDBJ databases">
        <title>The new phylogeny of genus Mycobacterium.</title>
        <authorList>
            <person name="Tortoli E."/>
            <person name="Trovato A."/>
            <person name="Cirillo D.M."/>
        </authorList>
    </citation>
    <scope>NUCLEOTIDE SEQUENCE [LARGE SCALE GENOMIC DNA]</scope>
    <source>
        <strain evidence="2 3">DSM 44338</strain>
    </source>
</reference>
<proteinExistence type="predicted"/>
<name>A0A1X0JQY9_9MYCO</name>
<evidence type="ECO:0000313" key="2">
    <source>
        <dbReference type="EMBL" id="ORB65172.1"/>
    </source>
</evidence>
<dbReference type="SUPFAM" id="SSF51569">
    <property type="entry name" value="Aldolase"/>
    <property type="match status" value="1"/>
</dbReference>
<dbReference type="AlphaFoldDB" id="A0A1X0JQY9"/>
<dbReference type="PANTHER" id="PTHR42849:SF1">
    <property type="entry name" value="N-ACETYLNEURAMINATE LYASE"/>
    <property type="match status" value="1"/>
</dbReference>
<dbReference type="Proteomes" id="UP000192411">
    <property type="component" value="Unassembled WGS sequence"/>
</dbReference>
<evidence type="ECO:0000313" key="3">
    <source>
        <dbReference type="Proteomes" id="UP000192411"/>
    </source>
</evidence>
<sequence>MATAKEAREWARGNLRGIGNSLYTPFCGEDGDDIDWDAYRTLVRHCVGELGHPMLWCTSGIAEFWSLTSDERKRLLEVAIEEGRAANPDVVVQACTAATSAKDCLDLTLHAQQSGADIVYIQTPMMEAHGGEGVLNFFRYIADRSDIALGMFNSPSSGYVLTPAEGARIYDEIPAVCATKEGAFRPTASRQLHNLAPDLTIWECETMVYRAGWLRAGIVGPAQLGTSGYLYETPQHRVFSEYWELVWSDKLSEAIDYAEKSGIDQFTVDIGGCFTCYPGRPDYFTHWGGAFKYAASVLGLPIGSYPHSRPPQAVLPADAKARIDSAYQRFGLVGG</sequence>
<dbReference type="Gene3D" id="3.20.20.70">
    <property type="entry name" value="Aldolase class I"/>
    <property type="match status" value="1"/>
</dbReference>
<accession>A0A1X0JQY9</accession>
<keyword evidence="1" id="KW-0456">Lyase</keyword>
<dbReference type="GO" id="GO:0019262">
    <property type="term" value="P:N-acetylneuraminate catabolic process"/>
    <property type="evidence" value="ECO:0007669"/>
    <property type="project" value="TreeGrafter"/>
</dbReference>
<dbReference type="InterPro" id="IPR013785">
    <property type="entry name" value="Aldolase_TIM"/>
</dbReference>
<protein>
    <submittedName>
        <fullName evidence="2">Dihydrodipicolinate synthase family protein</fullName>
    </submittedName>
</protein>
<dbReference type="eggNOG" id="COG0329">
    <property type="taxonomic scope" value="Bacteria"/>
</dbReference>